<dbReference type="InterPro" id="IPR029062">
    <property type="entry name" value="Class_I_gatase-like"/>
</dbReference>
<dbReference type="RefSeq" id="WP_095721702.1">
    <property type="nucleotide sequence ID" value="NZ_NTFS01000094.1"/>
</dbReference>
<dbReference type="Pfam" id="PF23357">
    <property type="entry name" value="DUF7088"/>
    <property type="match status" value="1"/>
</dbReference>
<feature type="compositionally biased region" description="Pro residues" evidence="1">
    <location>
        <begin position="422"/>
        <end position="437"/>
    </location>
</feature>
<feature type="transmembrane region" description="Helical" evidence="2">
    <location>
        <begin position="12"/>
        <end position="30"/>
    </location>
</feature>
<feature type="transmembrane region" description="Helical" evidence="2">
    <location>
        <begin position="504"/>
        <end position="527"/>
    </location>
</feature>
<feature type="transmembrane region" description="Helical" evidence="2">
    <location>
        <begin position="75"/>
        <end position="97"/>
    </location>
</feature>
<dbReference type="OrthoDB" id="501439at2"/>
<dbReference type="Proteomes" id="UP000218238">
    <property type="component" value="Unassembled WGS sequence"/>
</dbReference>
<keyword evidence="2" id="KW-0472">Membrane</keyword>
<name>A0A2A2TJN5_9CYAN</name>
<keyword evidence="2" id="KW-1133">Transmembrane helix</keyword>
<dbReference type="SUPFAM" id="SSF52317">
    <property type="entry name" value="Class I glutamine amidotransferase-like"/>
    <property type="match status" value="1"/>
</dbReference>
<organism evidence="5 6">
    <name type="scientific">Brunnivagina elsteri CCALA 953</name>
    <dbReference type="NCBI Taxonomy" id="987040"/>
    <lineage>
        <taxon>Bacteria</taxon>
        <taxon>Bacillati</taxon>
        <taxon>Cyanobacteriota</taxon>
        <taxon>Cyanophyceae</taxon>
        <taxon>Nostocales</taxon>
        <taxon>Calotrichaceae</taxon>
        <taxon>Brunnivagina</taxon>
    </lineage>
</organism>
<evidence type="ECO:0000259" key="3">
    <source>
        <dbReference type="Pfam" id="PF09822"/>
    </source>
</evidence>
<evidence type="ECO:0000313" key="6">
    <source>
        <dbReference type="Proteomes" id="UP000218238"/>
    </source>
</evidence>
<comment type="caution">
    <text evidence="5">The sequence shown here is derived from an EMBL/GenBank/DDBJ whole genome shotgun (WGS) entry which is preliminary data.</text>
</comment>
<evidence type="ECO:0000259" key="4">
    <source>
        <dbReference type="Pfam" id="PF23357"/>
    </source>
</evidence>
<evidence type="ECO:0000256" key="1">
    <source>
        <dbReference type="SAM" id="MobiDB-lite"/>
    </source>
</evidence>
<gene>
    <name evidence="5" type="ORF">CK510_10780</name>
</gene>
<accession>A0A2A2TJN5</accession>
<dbReference type="InterPro" id="IPR055396">
    <property type="entry name" value="DUF7088"/>
</dbReference>
<feature type="transmembrane region" description="Helical" evidence="2">
    <location>
        <begin position="36"/>
        <end position="55"/>
    </location>
</feature>
<dbReference type="EMBL" id="NTFS01000094">
    <property type="protein sequence ID" value="PAX55890.1"/>
    <property type="molecule type" value="Genomic_DNA"/>
</dbReference>
<proteinExistence type="predicted"/>
<feature type="domain" description="ABC-type uncharacterised transport system" evidence="3">
    <location>
        <begin position="214"/>
        <end position="463"/>
    </location>
</feature>
<feature type="domain" description="DUF7088" evidence="4">
    <location>
        <begin position="103"/>
        <end position="168"/>
    </location>
</feature>
<sequence>MKAIRKKQSWKLIFLLGPFLVTAGLTVGLVSGKWGITPLALLIPGIAIIATWLIWQIKVTNWWGKRSTQAGTNALLATLAVLVILGLINFLGSRYYWRTDLTETKLFSLAPQTQELLKKLPEPVKVLIFDVTQNSQDRDLLENYRRQSDKFKFEYIDPQTSYGIAKQFGVKEPGEVYLENNQIRKLVQVVNPRDRLSETRITNRLQQIISGKTTKVYFLQGHGEYQLTAGENAISQAVQSLNEKNFVTEPLNLAEKGKIPEDANVVVVASAKRALLDSEVKLLQDYLNGGGNVLLMIDPDTEPKLDPLLNEWGVKLDNRLVVDATGNETLGPAVPIVTQYGNHPITEKFGNGISFYRLARSIEIIPVNGVQATPLLITKPFPNSWAESDQKSEKLEFNEGKDRKGPLNLGVALTRKVSTTTPIPPATSTPTPTPTPTPTTNKESRLVVIGNSDFATDRFFQQQLNGDVFLNSVTWLNQQDQQPLSIRPKELKNRRINLSSAQVILLRLSSLLVLPFLGFLSAGLLWWQRR</sequence>
<evidence type="ECO:0000313" key="5">
    <source>
        <dbReference type="EMBL" id="PAX55890.1"/>
    </source>
</evidence>
<evidence type="ECO:0000256" key="2">
    <source>
        <dbReference type="SAM" id="Phobius"/>
    </source>
</evidence>
<feature type="region of interest" description="Disordered" evidence="1">
    <location>
        <begin position="418"/>
        <end position="442"/>
    </location>
</feature>
<dbReference type="InterPro" id="IPR019196">
    <property type="entry name" value="ABC_transp_unknown"/>
</dbReference>
<dbReference type="Pfam" id="PF09822">
    <property type="entry name" value="ABC_transp_aux"/>
    <property type="match status" value="1"/>
</dbReference>
<keyword evidence="6" id="KW-1185">Reference proteome</keyword>
<keyword evidence="2" id="KW-0812">Transmembrane</keyword>
<protein>
    <submittedName>
        <fullName evidence="5">ABC transporter</fullName>
    </submittedName>
</protein>
<reference evidence="5 6" key="1">
    <citation type="submission" date="2017-08" db="EMBL/GenBank/DDBJ databases">
        <title>Draft genome sequence of filamentous cyanobacterium Calothrix elsteri CCALA 953.</title>
        <authorList>
            <person name="Gagunashvili A.N."/>
            <person name="Elster J."/>
            <person name="Andresson O.S."/>
        </authorList>
    </citation>
    <scope>NUCLEOTIDE SEQUENCE [LARGE SCALE GENOMIC DNA]</scope>
    <source>
        <strain evidence="5 6">CCALA 953</strain>
    </source>
</reference>
<dbReference type="AlphaFoldDB" id="A0A2A2TJN5"/>